<keyword evidence="2" id="KW-1185">Reference proteome</keyword>
<name>A0ABV0ZDC0_9TELE</name>
<sequence>MTPSCVSAPTNQRQVCIPPQPITLQGLAFKDLQPWMSALSRRASILLLSINKVVLPAARLPPPHHPEVSCSSFSSEWSSGNPGFHVFFYFSCPSILPVSFIPSMDSLQCSISSITQLLWELFSNF</sequence>
<accession>A0ABV0ZDC0</accession>
<feature type="non-terminal residue" evidence="1">
    <location>
        <position position="125"/>
    </location>
</feature>
<comment type="caution">
    <text evidence="1">The sequence shown here is derived from an EMBL/GenBank/DDBJ whole genome shotgun (WGS) entry which is preliminary data.</text>
</comment>
<dbReference type="EMBL" id="JAHRIP010058817">
    <property type="protein sequence ID" value="MEQ2304223.1"/>
    <property type="molecule type" value="Genomic_DNA"/>
</dbReference>
<evidence type="ECO:0000313" key="1">
    <source>
        <dbReference type="EMBL" id="MEQ2304223.1"/>
    </source>
</evidence>
<evidence type="ECO:0000313" key="2">
    <source>
        <dbReference type="Proteomes" id="UP001469553"/>
    </source>
</evidence>
<organism evidence="1 2">
    <name type="scientific">Ameca splendens</name>
    <dbReference type="NCBI Taxonomy" id="208324"/>
    <lineage>
        <taxon>Eukaryota</taxon>
        <taxon>Metazoa</taxon>
        <taxon>Chordata</taxon>
        <taxon>Craniata</taxon>
        <taxon>Vertebrata</taxon>
        <taxon>Euteleostomi</taxon>
        <taxon>Actinopterygii</taxon>
        <taxon>Neopterygii</taxon>
        <taxon>Teleostei</taxon>
        <taxon>Neoteleostei</taxon>
        <taxon>Acanthomorphata</taxon>
        <taxon>Ovalentaria</taxon>
        <taxon>Atherinomorphae</taxon>
        <taxon>Cyprinodontiformes</taxon>
        <taxon>Goodeidae</taxon>
        <taxon>Ameca</taxon>
    </lineage>
</organism>
<gene>
    <name evidence="1" type="ORF">AMECASPLE_024780</name>
</gene>
<dbReference type="Proteomes" id="UP001469553">
    <property type="component" value="Unassembled WGS sequence"/>
</dbReference>
<proteinExistence type="predicted"/>
<reference evidence="1 2" key="1">
    <citation type="submission" date="2021-06" db="EMBL/GenBank/DDBJ databases">
        <authorList>
            <person name="Palmer J.M."/>
        </authorList>
    </citation>
    <scope>NUCLEOTIDE SEQUENCE [LARGE SCALE GENOMIC DNA]</scope>
    <source>
        <strain evidence="1 2">AS_MEX2019</strain>
        <tissue evidence="1">Muscle</tissue>
    </source>
</reference>
<protein>
    <submittedName>
        <fullName evidence="1">Uncharacterized protein</fullName>
    </submittedName>
</protein>